<dbReference type="PANTHER" id="PTHR15071">
    <property type="entry name" value="MANNOSE-6-PHOSPHATE RECEPTOR FAMILY MEMBER"/>
    <property type="match status" value="1"/>
</dbReference>
<dbReference type="GO" id="GO:0000139">
    <property type="term" value="C:Golgi membrane"/>
    <property type="evidence" value="ECO:0007669"/>
    <property type="project" value="UniProtKB-SubCell"/>
</dbReference>
<organism evidence="22 23">
    <name type="scientific">Morchella conica CCBAS932</name>
    <dbReference type="NCBI Taxonomy" id="1392247"/>
    <lineage>
        <taxon>Eukaryota</taxon>
        <taxon>Fungi</taxon>
        <taxon>Dikarya</taxon>
        <taxon>Ascomycota</taxon>
        <taxon>Pezizomycotina</taxon>
        <taxon>Pezizomycetes</taxon>
        <taxon>Pezizales</taxon>
        <taxon>Morchellaceae</taxon>
        <taxon>Morchella</taxon>
    </lineage>
</organism>
<keyword evidence="10" id="KW-0653">Protein transport</keyword>
<dbReference type="AlphaFoldDB" id="A0A3N4KRW3"/>
<dbReference type="STRING" id="1392247.A0A3N4KRW3"/>
<feature type="compositionally biased region" description="Acidic residues" evidence="18">
    <location>
        <begin position="170"/>
        <end position="183"/>
    </location>
</feature>
<evidence type="ECO:0000256" key="11">
    <source>
        <dbReference type="ARBA" id="ARBA00022989"/>
    </source>
</evidence>
<keyword evidence="11 19" id="KW-1133">Transmembrane helix</keyword>
<dbReference type="PANTHER" id="PTHR15071:SF13">
    <property type="entry name" value="AUTOPHAGY-RELATED PROTEIN 27"/>
    <property type="match status" value="1"/>
</dbReference>
<dbReference type="GO" id="GO:0006914">
    <property type="term" value="P:autophagy"/>
    <property type="evidence" value="ECO:0007669"/>
    <property type="project" value="UniProtKB-KW"/>
</dbReference>
<dbReference type="GO" id="GO:0034045">
    <property type="term" value="C:phagophore assembly site membrane"/>
    <property type="evidence" value="ECO:0007669"/>
    <property type="project" value="UniProtKB-SubCell"/>
</dbReference>
<evidence type="ECO:0000259" key="21">
    <source>
        <dbReference type="PROSITE" id="PS51914"/>
    </source>
</evidence>
<evidence type="ECO:0000256" key="7">
    <source>
        <dbReference type="ARBA" id="ARBA00022448"/>
    </source>
</evidence>
<keyword evidence="14" id="KW-0496">Mitochondrion</keyword>
<evidence type="ECO:0000256" key="3">
    <source>
        <dbReference type="ARBA" id="ARBA00004472"/>
    </source>
</evidence>
<protein>
    <recommendedName>
        <fullName evidence="6">Autophagy-related protein 27</fullName>
    </recommendedName>
</protein>
<feature type="signal peptide" evidence="20">
    <location>
        <begin position="1"/>
        <end position="22"/>
    </location>
</feature>
<keyword evidence="23" id="KW-1185">Reference proteome</keyword>
<proteinExistence type="inferred from homology"/>
<dbReference type="Pfam" id="PF09451">
    <property type="entry name" value="ATG27"/>
    <property type="match status" value="1"/>
</dbReference>
<reference evidence="22 23" key="1">
    <citation type="journal article" date="2018" name="Nat. Ecol. Evol.">
        <title>Pezizomycetes genomes reveal the molecular basis of ectomycorrhizal truffle lifestyle.</title>
        <authorList>
            <person name="Murat C."/>
            <person name="Payen T."/>
            <person name="Noel B."/>
            <person name="Kuo A."/>
            <person name="Morin E."/>
            <person name="Chen J."/>
            <person name="Kohler A."/>
            <person name="Krizsan K."/>
            <person name="Balestrini R."/>
            <person name="Da Silva C."/>
            <person name="Montanini B."/>
            <person name="Hainaut M."/>
            <person name="Levati E."/>
            <person name="Barry K.W."/>
            <person name="Belfiori B."/>
            <person name="Cichocki N."/>
            <person name="Clum A."/>
            <person name="Dockter R.B."/>
            <person name="Fauchery L."/>
            <person name="Guy J."/>
            <person name="Iotti M."/>
            <person name="Le Tacon F."/>
            <person name="Lindquist E.A."/>
            <person name="Lipzen A."/>
            <person name="Malagnac F."/>
            <person name="Mello A."/>
            <person name="Molinier V."/>
            <person name="Miyauchi S."/>
            <person name="Poulain J."/>
            <person name="Riccioni C."/>
            <person name="Rubini A."/>
            <person name="Sitrit Y."/>
            <person name="Splivallo R."/>
            <person name="Traeger S."/>
            <person name="Wang M."/>
            <person name="Zifcakova L."/>
            <person name="Wipf D."/>
            <person name="Zambonelli A."/>
            <person name="Paolocci F."/>
            <person name="Nowrousian M."/>
            <person name="Ottonello S."/>
            <person name="Baldrian P."/>
            <person name="Spatafora J.W."/>
            <person name="Henrissat B."/>
            <person name="Nagy L.G."/>
            <person name="Aury J.M."/>
            <person name="Wincker P."/>
            <person name="Grigoriev I.V."/>
            <person name="Bonfante P."/>
            <person name="Martin F.M."/>
        </authorList>
    </citation>
    <scope>NUCLEOTIDE SEQUENCE [LARGE SCALE GENOMIC DNA]</scope>
    <source>
        <strain evidence="22 23">CCBAS932</strain>
    </source>
</reference>
<dbReference type="Proteomes" id="UP000277580">
    <property type="component" value="Unassembled WGS sequence"/>
</dbReference>
<keyword evidence="16" id="KW-1015">Disulfide bond</keyword>
<evidence type="ECO:0000256" key="2">
    <source>
        <dbReference type="ARBA" id="ARBA00004358"/>
    </source>
</evidence>
<evidence type="ECO:0000256" key="13">
    <source>
        <dbReference type="ARBA" id="ARBA00023034"/>
    </source>
</evidence>
<keyword evidence="17" id="KW-0968">Cytoplasmic vesicle</keyword>
<feature type="transmembrane region" description="Helical" evidence="19">
    <location>
        <begin position="250"/>
        <end position="272"/>
    </location>
</feature>
<feature type="compositionally biased region" description="Basic and acidic residues" evidence="18">
    <location>
        <begin position="187"/>
        <end position="203"/>
    </location>
</feature>
<dbReference type="InterPro" id="IPR044865">
    <property type="entry name" value="MRH_dom"/>
</dbReference>
<dbReference type="InterPro" id="IPR018939">
    <property type="entry name" value="Autophagy-rel_prot_27"/>
</dbReference>
<evidence type="ECO:0000256" key="18">
    <source>
        <dbReference type="SAM" id="MobiDB-lite"/>
    </source>
</evidence>
<evidence type="ECO:0000313" key="23">
    <source>
        <dbReference type="Proteomes" id="UP000277580"/>
    </source>
</evidence>
<comment type="subcellular location">
    <subcellularLocation>
        <location evidence="2">Cytoplasmic vesicle membrane</location>
        <topology evidence="2">Single-pass type I membrane protein</topology>
    </subcellularLocation>
    <subcellularLocation>
        <location evidence="4">Golgi apparatus membrane</location>
        <topology evidence="4">Single-pass type I membrane protein</topology>
    </subcellularLocation>
    <subcellularLocation>
        <location evidence="1">Mitochondrion membrane</location>
        <topology evidence="1">Single-pass membrane protein</topology>
    </subcellularLocation>
    <subcellularLocation>
        <location evidence="3">Preautophagosomal structure membrane</location>
        <topology evidence="3">Single-pass type I membrane protein</topology>
    </subcellularLocation>
</comment>
<accession>A0A3N4KRW3</accession>
<evidence type="ECO:0000256" key="14">
    <source>
        <dbReference type="ARBA" id="ARBA00023128"/>
    </source>
</evidence>
<evidence type="ECO:0000256" key="16">
    <source>
        <dbReference type="ARBA" id="ARBA00023157"/>
    </source>
</evidence>
<evidence type="ECO:0000256" key="8">
    <source>
        <dbReference type="ARBA" id="ARBA00022692"/>
    </source>
</evidence>
<name>A0A3N4KRW3_9PEZI</name>
<dbReference type="PROSITE" id="PS51257">
    <property type="entry name" value="PROKAR_LIPOPROTEIN"/>
    <property type="match status" value="1"/>
</dbReference>
<dbReference type="Gene3D" id="2.70.130.10">
    <property type="entry name" value="Mannose-6-phosphate receptor binding domain"/>
    <property type="match status" value="1"/>
</dbReference>
<evidence type="ECO:0000256" key="10">
    <source>
        <dbReference type="ARBA" id="ARBA00022927"/>
    </source>
</evidence>
<keyword evidence="12" id="KW-0072">Autophagy</keyword>
<dbReference type="GO" id="GO:0015031">
    <property type="term" value="P:protein transport"/>
    <property type="evidence" value="ECO:0007669"/>
    <property type="project" value="UniProtKB-KW"/>
</dbReference>
<feature type="region of interest" description="Disordered" evidence="18">
    <location>
        <begin position="164"/>
        <end position="203"/>
    </location>
</feature>
<dbReference type="GO" id="GO:0031966">
    <property type="term" value="C:mitochondrial membrane"/>
    <property type="evidence" value="ECO:0007669"/>
    <property type="project" value="UniProtKB-SubCell"/>
</dbReference>
<keyword evidence="9 20" id="KW-0732">Signal</keyword>
<evidence type="ECO:0000256" key="1">
    <source>
        <dbReference type="ARBA" id="ARBA00004304"/>
    </source>
</evidence>
<evidence type="ECO:0000256" key="12">
    <source>
        <dbReference type="ARBA" id="ARBA00023006"/>
    </source>
</evidence>
<dbReference type="EMBL" id="ML119124">
    <property type="protein sequence ID" value="RPB13236.1"/>
    <property type="molecule type" value="Genomic_DNA"/>
</dbReference>
<evidence type="ECO:0000256" key="15">
    <source>
        <dbReference type="ARBA" id="ARBA00023136"/>
    </source>
</evidence>
<evidence type="ECO:0000256" key="9">
    <source>
        <dbReference type="ARBA" id="ARBA00022729"/>
    </source>
</evidence>
<evidence type="ECO:0000256" key="5">
    <source>
        <dbReference type="ARBA" id="ARBA00005363"/>
    </source>
</evidence>
<evidence type="ECO:0000256" key="17">
    <source>
        <dbReference type="ARBA" id="ARBA00023329"/>
    </source>
</evidence>
<dbReference type="PROSITE" id="PS51914">
    <property type="entry name" value="MRH"/>
    <property type="match status" value="1"/>
</dbReference>
<dbReference type="InParanoid" id="A0A3N4KRW3"/>
<feature type="chain" id="PRO_5017960464" description="Autophagy-related protein 27" evidence="20">
    <location>
        <begin position="23"/>
        <end position="321"/>
    </location>
</feature>
<evidence type="ECO:0000256" key="6">
    <source>
        <dbReference type="ARBA" id="ARBA00013776"/>
    </source>
</evidence>
<dbReference type="OrthoDB" id="29460at2759"/>
<evidence type="ECO:0000256" key="19">
    <source>
        <dbReference type="SAM" id="Phobius"/>
    </source>
</evidence>
<evidence type="ECO:0000313" key="22">
    <source>
        <dbReference type="EMBL" id="RPB13236.1"/>
    </source>
</evidence>
<keyword evidence="7" id="KW-0813">Transport</keyword>
<dbReference type="SUPFAM" id="SSF50911">
    <property type="entry name" value="Mannose 6-phosphate receptor domain"/>
    <property type="match status" value="1"/>
</dbReference>
<comment type="similarity">
    <text evidence="5">Belongs to the ATG27 family.</text>
</comment>
<keyword evidence="13" id="KW-0333">Golgi apparatus</keyword>
<keyword evidence="8 19" id="KW-0812">Transmembrane</keyword>
<sequence>MRYTYHIPAALLALQLPSLVAASFSCQATPGGNVKFDFSPLKGAHSITMGPKDDYPFVRNITWTINPCGPIGKEKHIPAKEQCPAGTQVCGIERIGQEGDETPLVAVIPIAGDIDGRHTDEVVERLKTSTAPTDQGKEGLRVVLHGGLYKGAKQQAIVDFICDPDRTGFEGDEPDETEPEEAAAEGVARRSPEEDKKDGDKERKDRSLKYVSYESVEGKHTLRLEWKTKYACETVTGGDGSPDSGSGWGFFTWFIIILFLGIAAYLIFGSWLNYNRYGARGWDLLPHGDTIRDVPYLLKDWSRRVIGTLQRGGGRGGYSAV</sequence>
<dbReference type="GO" id="GO:0030659">
    <property type="term" value="C:cytoplasmic vesicle membrane"/>
    <property type="evidence" value="ECO:0007669"/>
    <property type="project" value="UniProtKB-SubCell"/>
</dbReference>
<evidence type="ECO:0000256" key="20">
    <source>
        <dbReference type="SAM" id="SignalP"/>
    </source>
</evidence>
<gene>
    <name evidence="22" type="ORF">P167DRAFT_535279</name>
</gene>
<feature type="domain" description="MRH" evidence="21">
    <location>
        <begin position="24"/>
        <end position="234"/>
    </location>
</feature>
<evidence type="ECO:0000256" key="4">
    <source>
        <dbReference type="ARBA" id="ARBA00004614"/>
    </source>
</evidence>
<dbReference type="InterPro" id="IPR009011">
    <property type="entry name" value="Man6P_isomerase_rcpt-bd_dom_sf"/>
</dbReference>
<keyword evidence="15 19" id="KW-0472">Membrane</keyword>